<dbReference type="SUPFAM" id="SSF102198">
    <property type="entry name" value="Putative cyclase"/>
    <property type="match status" value="1"/>
</dbReference>
<dbReference type="PANTHER" id="PTHR43564">
    <property type="entry name" value="KYNURENINE FORMAMIDASE-LIKE PROTEIN"/>
    <property type="match status" value="1"/>
</dbReference>
<proteinExistence type="predicted"/>
<sequence length="258" mass="27521">MPRRIIDLSLALENDVAADPPGLGPHIEYRAHKETVGQLLGFFPGIRPDQLPDGEGWAIEMIQLTTHNGTHLDAPWHYASTMDGGAPALTIDQVPLDWCIGPGVKLDFRDMADGHVVSAAEVQAALAAIGHVLRPGDIVLANTAAGACYGRPDYVARGCGFGREATLWLTGQGVRVVGTDGWSWDAPFIHTKARVAETGDASLIWEGHKAGREAGYCQIEKLTNLDQLPPTGFTVSCLPVKIKAASGGWCRAVAILDD</sequence>
<evidence type="ECO:0000313" key="2">
    <source>
        <dbReference type="Proteomes" id="UP000475385"/>
    </source>
</evidence>
<dbReference type="GO" id="GO:0004061">
    <property type="term" value="F:arylformamidase activity"/>
    <property type="evidence" value="ECO:0007669"/>
    <property type="project" value="InterPro"/>
</dbReference>
<dbReference type="Pfam" id="PF04199">
    <property type="entry name" value="Cyclase"/>
    <property type="match status" value="1"/>
</dbReference>
<name>A0A6M1LTD2_9PROT</name>
<reference evidence="1 2" key="1">
    <citation type="submission" date="2020-02" db="EMBL/GenBank/DDBJ databases">
        <authorList>
            <person name="Kim H.M."/>
            <person name="Jeon C.O."/>
        </authorList>
    </citation>
    <scope>NUCLEOTIDE SEQUENCE [LARGE SCALE GENOMIC DNA]</scope>
    <source>
        <strain evidence="1 2">PeD5</strain>
    </source>
</reference>
<dbReference type="InterPro" id="IPR037175">
    <property type="entry name" value="KFase_sf"/>
</dbReference>
<dbReference type="EMBL" id="JAAIKB010000011">
    <property type="protein sequence ID" value="NGM22854.1"/>
    <property type="molecule type" value="Genomic_DNA"/>
</dbReference>
<reference evidence="1 2" key="2">
    <citation type="submission" date="2020-03" db="EMBL/GenBank/DDBJ databases">
        <title>Roseomonas stagni sp. nov., isolated from pond water in Japan.</title>
        <authorList>
            <person name="Furuhata K."/>
            <person name="Miyamoto H."/>
            <person name="Goto K."/>
        </authorList>
    </citation>
    <scope>NUCLEOTIDE SEQUENCE [LARGE SCALE GENOMIC DNA]</scope>
    <source>
        <strain evidence="1 2">PeD5</strain>
    </source>
</reference>
<dbReference type="InterPro" id="IPR007325">
    <property type="entry name" value="KFase/CYL"/>
</dbReference>
<dbReference type="PANTHER" id="PTHR43564:SF2">
    <property type="entry name" value="BLR6059 PROTEIN"/>
    <property type="match status" value="1"/>
</dbReference>
<accession>A0A6M1LTD2</accession>
<dbReference type="RefSeq" id="WP_164696770.1">
    <property type="nucleotide sequence ID" value="NZ_JAAIKB010000011.1"/>
</dbReference>
<keyword evidence="2" id="KW-1185">Reference proteome</keyword>
<dbReference type="AlphaFoldDB" id="A0A6M1LTD2"/>
<protein>
    <submittedName>
        <fullName evidence="1">Cyclase family protein</fullName>
    </submittedName>
</protein>
<gene>
    <name evidence="1" type="ORF">G3576_22770</name>
</gene>
<dbReference type="GO" id="GO:0019441">
    <property type="term" value="P:L-tryptophan catabolic process to kynurenine"/>
    <property type="evidence" value="ECO:0007669"/>
    <property type="project" value="InterPro"/>
</dbReference>
<evidence type="ECO:0000313" key="1">
    <source>
        <dbReference type="EMBL" id="NGM22854.1"/>
    </source>
</evidence>
<comment type="caution">
    <text evidence="1">The sequence shown here is derived from an EMBL/GenBank/DDBJ whole genome shotgun (WGS) entry which is preliminary data.</text>
</comment>
<dbReference type="Gene3D" id="3.50.30.50">
    <property type="entry name" value="Putative cyclase"/>
    <property type="match status" value="1"/>
</dbReference>
<organism evidence="1 2">
    <name type="scientific">Falsiroseomonas algicola</name>
    <dbReference type="NCBI Taxonomy" id="2716930"/>
    <lineage>
        <taxon>Bacteria</taxon>
        <taxon>Pseudomonadati</taxon>
        <taxon>Pseudomonadota</taxon>
        <taxon>Alphaproteobacteria</taxon>
        <taxon>Acetobacterales</taxon>
        <taxon>Roseomonadaceae</taxon>
        <taxon>Falsiroseomonas</taxon>
    </lineage>
</organism>
<dbReference type="Proteomes" id="UP000475385">
    <property type="component" value="Unassembled WGS sequence"/>
</dbReference>